<dbReference type="Gene3D" id="1.10.1040.10">
    <property type="entry name" value="N-(1-d-carboxylethyl)-l-norvaline Dehydrogenase, domain 2"/>
    <property type="match status" value="1"/>
</dbReference>
<feature type="domain" description="6-phosphogluconate dehydrogenase C-terminal" evidence="8">
    <location>
        <begin position="160"/>
        <end position="500"/>
    </location>
</feature>
<dbReference type="InterPro" id="IPR013328">
    <property type="entry name" value="6PGD_dom2"/>
</dbReference>
<evidence type="ECO:0000256" key="4">
    <source>
        <dbReference type="ARBA" id="ARBA00023002"/>
    </source>
</evidence>
<gene>
    <name evidence="9" type="ORF">SLS62_009328</name>
</gene>
<evidence type="ECO:0000256" key="1">
    <source>
        <dbReference type="ARBA" id="ARBA00004874"/>
    </source>
</evidence>
<dbReference type="AlphaFoldDB" id="A0AAN9UGZ9"/>
<comment type="caution">
    <text evidence="9">The sequence shown here is derived from an EMBL/GenBank/DDBJ whole genome shotgun (WGS) entry which is preliminary data.</text>
</comment>
<dbReference type="InterPro" id="IPR006183">
    <property type="entry name" value="Pgluconate_DH"/>
</dbReference>
<feature type="region of interest" description="Disordered" evidence="7">
    <location>
        <begin position="487"/>
        <end position="508"/>
    </location>
</feature>
<dbReference type="PRINTS" id="PR00076">
    <property type="entry name" value="6PGDHDRGNASE"/>
</dbReference>
<evidence type="ECO:0000259" key="8">
    <source>
        <dbReference type="SMART" id="SM01350"/>
    </source>
</evidence>
<dbReference type="SMART" id="SM01350">
    <property type="entry name" value="6PGD"/>
    <property type="match status" value="1"/>
</dbReference>
<dbReference type="InterPro" id="IPR008927">
    <property type="entry name" value="6-PGluconate_DH-like_C_sf"/>
</dbReference>
<dbReference type="PANTHER" id="PTHR11811">
    <property type="entry name" value="6-PHOSPHOGLUCONATE DEHYDROGENASE"/>
    <property type="match status" value="1"/>
</dbReference>
<feature type="compositionally biased region" description="Acidic residues" evidence="7">
    <location>
        <begin position="398"/>
        <end position="411"/>
    </location>
</feature>
<dbReference type="EMBL" id="JAKJXP020000096">
    <property type="protein sequence ID" value="KAK7746607.1"/>
    <property type="molecule type" value="Genomic_DNA"/>
</dbReference>
<dbReference type="Gene3D" id="3.40.50.720">
    <property type="entry name" value="NAD(P)-binding Rossmann-like Domain"/>
    <property type="match status" value="1"/>
</dbReference>
<dbReference type="InterPro" id="IPR006114">
    <property type="entry name" value="6PGDH_C"/>
</dbReference>
<dbReference type="GO" id="GO:0019521">
    <property type="term" value="P:D-gluconate metabolic process"/>
    <property type="evidence" value="ECO:0007669"/>
    <property type="project" value="UniProtKB-KW"/>
</dbReference>
<keyword evidence="4" id="KW-0560">Oxidoreductase</keyword>
<dbReference type="Proteomes" id="UP001320420">
    <property type="component" value="Unassembled WGS sequence"/>
</dbReference>
<keyword evidence="10" id="KW-1185">Reference proteome</keyword>
<reference evidence="9 10" key="1">
    <citation type="submission" date="2024-02" db="EMBL/GenBank/DDBJ databases">
        <title>De novo assembly and annotation of 12 fungi associated with fruit tree decline syndrome in Ontario, Canada.</title>
        <authorList>
            <person name="Sulman M."/>
            <person name="Ellouze W."/>
            <person name="Ilyukhin E."/>
        </authorList>
    </citation>
    <scope>NUCLEOTIDE SEQUENCE [LARGE SCALE GENOMIC DNA]</scope>
    <source>
        <strain evidence="9 10">M11/M66-122</strain>
    </source>
</reference>
<feature type="region of interest" description="Disordered" evidence="7">
    <location>
        <begin position="382"/>
        <end position="414"/>
    </location>
</feature>
<sequence length="508" mass="56003">MDTLEQQSKDIKLDTTKLHRCKDYSEVCKNLEEPPSSSTKQQQQQHPKVFLLSTPHGAPADKCVESLSPHLRAGDVIVDCGNEHWRNTERRQRALDSRGIHYVGCGVSGGYQSARHGPSMAPGGSAAGLAAALPLLERMAARDARRGQPCAVPVGPGGSGHYVKMVHNGIEQALMSALAEVWMLLTAGLGLAHDEVAGIFESWNRDGPLENSFLVGIGARIERAKDSDGRPQVDRVRDKVTQDVTEEEGTGTWTCGEAVALHVPAASIVSAHLFRCASADLARRIRNRKAAASESGNSEPSRLSCAVRESKEEFVEVLRRTTYFCFLASFAQGLDLIRARDRREGWDLDYARLLQLWRGGCIIQADHIVDLLEGVFLRRQQQQQQQQNEGEKKKKEEDGDDEDEGEGEDDGLLSSPEVGRELAAHFPAAKEAVLRAVEADFPVPAVSQTLEHYKYATAAAQLPTQFMEAQLDYFGQHMFDDARDDPVGRPEKGRHHFEWQPARGISGK</sequence>
<evidence type="ECO:0000256" key="7">
    <source>
        <dbReference type="SAM" id="MobiDB-lite"/>
    </source>
</evidence>
<dbReference type="GO" id="GO:0050661">
    <property type="term" value="F:NADP binding"/>
    <property type="evidence" value="ECO:0007669"/>
    <property type="project" value="InterPro"/>
</dbReference>
<dbReference type="Pfam" id="PF03446">
    <property type="entry name" value="NAD_binding_2"/>
    <property type="match status" value="1"/>
</dbReference>
<comment type="pathway">
    <text evidence="1">Carbohydrate degradation; pentose phosphate pathway; D-ribulose 5-phosphate from D-glucose 6-phosphate (oxidative stage): step 3/3.</text>
</comment>
<dbReference type="EC" id="1.1.1.44" evidence="3"/>
<dbReference type="SUPFAM" id="SSF48179">
    <property type="entry name" value="6-phosphogluconate dehydrogenase C-terminal domain-like"/>
    <property type="match status" value="2"/>
</dbReference>
<keyword evidence="6" id="KW-0570">Pentose shunt</keyword>
<dbReference type="GO" id="GO:0004616">
    <property type="term" value="F:phosphogluconate dehydrogenase (decarboxylating) activity"/>
    <property type="evidence" value="ECO:0007669"/>
    <property type="project" value="UniProtKB-EC"/>
</dbReference>
<dbReference type="InterPro" id="IPR036291">
    <property type="entry name" value="NAD(P)-bd_dom_sf"/>
</dbReference>
<name>A0AAN9UGZ9_9PEZI</name>
<comment type="similarity">
    <text evidence="2">Belongs to the 6-phosphogluconate dehydrogenase family.</text>
</comment>
<evidence type="ECO:0000256" key="5">
    <source>
        <dbReference type="ARBA" id="ARBA00023064"/>
    </source>
</evidence>
<keyword evidence="5" id="KW-0311">Gluconate utilization</keyword>
<evidence type="ECO:0000256" key="2">
    <source>
        <dbReference type="ARBA" id="ARBA00008419"/>
    </source>
</evidence>
<dbReference type="InterPro" id="IPR006115">
    <property type="entry name" value="6PGDH_NADP-bd"/>
</dbReference>
<dbReference type="Pfam" id="PF00393">
    <property type="entry name" value="6PGD"/>
    <property type="match status" value="2"/>
</dbReference>
<accession>A0AAN9UGZ9</accession>
<dbReference type="SUPFAM" id="SSF51735">
    <property type="entry name" value="NAD(P)-binding Rossmann-fold domains"/>
    <property type="match status" value="1"/>
</dbReference>
<evidence type="ECO:0000313" key="10">
    <source>
        <dbReference type="Proteomes" id="UP001320420"/>
    </source>
</evidence>
<evidence type="ECO:0000256" key="3">
    <source>
        <dbReference type="ARBA" id="ARBA00013011"/>
    </source>
</evidence>
<evidence type="ECO:0000313" key="9">
    <source>
        <dbReference type="EMBL" id="KAK7746607.1"/>
    </source>
</evidence>
<protein>
    <recommendedName>
        <fullName evidence="3">phosphogluconate dehydrogenase (NADP(+)-dependent, decarboxylating)</fullName>
        <ecNumber evidence="3">1.1.1.44</ecNumber>
    </recommendedName>
</protein>
<proteinExistence type="inferred from homology"/>
<organism evidence="9 10">
    <name type="scientific">Diatrype stigma</name>
    <dbReference type="NCBI Taxonomy" id="117547"/>
    <lineage>
        <taxon>Eukaryota</taxon>
        <taxon>Fungi</taxon>
        <taxon>Dikarya</taxon>
        <taxon>Ascomycota</taxon>
        <taxon>Pezizomycotina</taxon>
        <taxon>Sordariomycetes</taxon>
        <taxon>Xylariomycetidae</taxon>
        <taxon>Xylariales</taxon>
        <taxon>Diatrypaceae</taxon>
        <taxon>Diatrype</taxon>
    </lineage>
</organism>
<dbReference type="GO" id="GO:0006098">
    <property type="term" value="P:pentose-phosphate shunt"/>
    <property type="evidence" value="ECO:0007669"/>
    <property type="project" value="UniProtKB-KW"/>
</dbReference>
<evidence type="ECO:0000256" key="6">
    <source>
        <dbReference type="ARBA" id="ARBA00023126"/>
    </source>
</evidence>